<dbReference type="InterPro" id="IPR046780">
    <property type="entry name" value="aBig_2"/>
</dbReference>
<reference evidence="3 4" key="2">
    <citation type="journal article" date="2013" name="PLoS ONE">
        <title>INDIGO - INtegrated Data Warehouse of MIcrobial GenOmes with Examples from the Red Sea Extremophiles.</title>
        <authorList>
            <person name="Alam I."/>
            <person name="Antunes A."/>
            <person name="Kamau A.A."/>
            <person name="Ba Alawi W."/>
            <person name="Kalkatawi M."/>
            <person name="Stingl U."/>
            <person name="Bajic V.B."/>
        </authorList>
    </citation>
    <scope>NUCLEOTIDE SEQUENCE [LARGE SCALE GENOMIC DNA]</scope>
    <source>
        <strain evidence="3 4">SSD-17B</strain>
    </source>
</reference>
<feature type="domain" description="Atrophied bacterial Ig" evidence="2">
    <location>
        <begin position="124"/>
        <end position="210"/>
    </location>
</feature>
<dbReference type="EMBL" id="AFNU02000001">
    <property type="protein sequence ID" value="ERJ13593.1"/>
    <property type="molecule type" value="Genomic_DNA"/>
</dbReference>
<feature type="domain" description="Atrophied bacterial Ig" evidence="2">
    <location>
        <begin position="527"/>
        <end position="596"/>
    </location>
</feature>
<feature type="chain" id="PRO_5004625566" evidence="1">
    <location>
        <begin position="19"/>
        <end position="978"/>
    </location>
</feature>
<dbReference type="EC" id="3.2.1.52" evidence="3"/>
<proteinExistence type="predicted"/>
<gene>
    <name evidence="3" type="primary">nucH</name>
    <name evidence="3" type="ORF">HLPCO_000259</name>
</gene>
<organism evidence="3 4">
    <name type="scientific">Haloplasma contractile SSD-17B</name>
    <dbReference type="NCBI Taxonomy" id="1033810"/>
    <lineage>
        <taxon>Bacteria</taxon>
        <taxon>Bacillati</taxon>
        <taxon>Mycoplasmatota</taxon>
        <taxon>Mollicutes</taxon>
        <taxon>Haloplasmatales</taxon>
        <taxon>Haloplasmataceae</taxon>
        <taxon>Haloplasma</taxon>
    </lineage>
</organism>
<dbReference type="Pfam" id="PF20578">
    <property type="entry name" value="aBig_2"/>
    <property type="match status" value="4"/>
</dbReference>
<keyword evidence="4" id="KW-1185">Reference proteome</keyword>
<keyword evidence="1" id="KW-0732">Signal</keyword>
<dbReference type="InterPro" id="IPR036700">
    <property type="entry name" value="BOBF_sf"/>
</dbReference>
<feature type="signal peptide" evidence="1">
    <location>
        <begin position="1"/>
        <end position="18"/>
    </location>
</feature>
<protein>
    <submittedName>
        <fullName evidence="3">Extracellular nuclease protein</fullName>
        <ecNumber evidence="3">3.2.1.52</ecNumber>
    </submittedName>
</protein>
<dbReference type="Proteomes" id="UP000005707">
    <property type="component" value="Unassembled WGS sequence"/>
</dbReference>
<dbReference type="PROSITE" id="PS51257">
    <property type="entry name" value="PROKAR_LIPOPROTEIN"/>
    <property type="match status" value="1"/>
</dbReference>
<dbReference type="STRING" id="1033810.HLPCO_000259"/>
<dbReference type="AlphaFoldDB" id="U2EF85"/>
<comment type="caution">
    <text evidence="3">The sequence shown here is derived from an EMBL/GenBank/DDBJ whole genome shotgun (WGS) entry which is preliminary data.</text>
</comment>
<evidence type="ECO:0000256" key="1">
    <source>
        <dbReference type="SAM" id="SignalP"/>
    </source>
</evidence>
<feature type="domain" description="Atrophied bacterial Ig" evidence="2">
    <location>
        <begin position="231"/>
        <end position="310"/>
    </location>
</feature>
<dbReference type="GO" id="GO:0004563">
    <property type="term" value="F:beta-N-acetylhexosaminidase activity"/>
    <property type="evidence" value="ECO:0007669"/>
    <property type="project" value="UniProtKB-EC"/>
</dbReference>
<evidence type="ECO:0000313" key="3">
    <source>
        <dbReference type="EMBL" id="ERJ13593.1"/>
    </source>
</evidence>
<keyword evidence="3" id="KW-0326">Glycosidase</keyword>
<dbReference type="eggNOG" id="COG2374">
    <property type="taxonomic scope" value="Bacteria"/>
</dbReference>
<feature type="domain" description="Atrophied bacterial Ig" evidence="2">
    <location>
        <begin position="29"/>
        <end position="115"/>
    </location>
</feature>
<dbReference type="InParanoid" id="U2EF85"/>
<evidence type="ECO:0000313" key="4">
    <source>
        <dbReference type="Proteomes" id="UP000005707"/>
    </source>
</evidence>
<sequence>MKKFIALFLTLSFMLVLAACGPNTGELLNEAKEDLNVVYSNGDSADSVTKRVTLITSGINSAIITWESSNTDVIANDGTVTRPDFGDGDAEVTLTATIMKEDESVTKAFDLIVKEIEQTDQEKVDAAKTNLEITFATGDDASSVTSDITLPTEDGDVTISWISAKTDIITNAGVVTRPAYTEDDEMVVLTATLTAGNELATKSFTLTVPAHPMTDADAAEETKSKIIILSNATEATSSFALPTVGANDTVISWTSSNADVIEITSETMGAGIKAKLTRPAFGEDDATITLTATITKNDASVTRTWDIDVPALETAPTTIADFKMTASAGDEFTFTATVIGLHVVDKYKGFYVYDGTESTYIHNGTSVPDVSIGDEVTITGEFDVYHGMPQLAYPNIEVLSSGNTTPDPYVKAFSEFDTTASTRTEYHSDYITLENVFITDEGESYYFITQEGIKYELFDQTAGNEDIINNYVGKSVNINVIVHSYHSLHKAWQFSFVNQPGDIEEVVLTDAEKLANAKSILSLPTEITELVQSLTLPTSSNDVTISWVSTDSNVIALDGTISQPAIGESEVVVTLTATLTVGSETDTKVFEITVKPQVAVTTVTDALTQVDGDVVKIKAIVSGLHSDSGYFIQDVDGTAIYVDEDHYVEVGDEIIVIGKLDTYDSYGNNQRKLVSGAVLDSVVSKFNTTTVKTDLTAQQIVDNHSLYSSQLITLTNVTIKQVDDGYGYTFVETNGSMEFKFKASDFGIDTTTWVDGGTLSVISFNVYDVHYSDLRLDNVTLAEVAQPPVTTSTVTQTLQESDNTVVRITGVVTGLNFDSGYFVQDTDGTAIYVRAGHNVTVGDQVDVTGRLETFTKYGNDQKRLASGAVLNNVVSSNNALTVKTDLTAQQIVDNHSQYSSQLITLTDVIIDQVDDGYGYTFIKTNGSMLIKFKAADYSIDTSSWTDGDTIPVISFNVYDVNYSNLRVVNVTLADVIQP</sequence>
<name>U2EF85_9MOLU</name>
<dbReference type="OrthoDB" id="2481354at2"/>
<evidence type="ECO:0000259" key="2">
    <source>
        <dbReference type="Pfam" id="PF20578"/>
    </source>
</evidence>
<accession>U2EF85</accession>
<dbReference type="RefSeq" id="WP_008826303.1">
    <property type="nucleotide sequence ID" value="NZ_AFNU02000001.1"/>
</dbReference>
<dbReference type="SUPFAM" id="SSF101756">
    <property type="entry name" value="Hypothetical protein YgiW"/>
    <property type="match status" value="1"/>
</dbReference>
<reference evidence="3 4" key="1">
    <citation type="journal article" date="2011" name="J. Bacteriol.">
        <title>Genome sequence of Haloplasma contractile, an unusual contractile bacterium from a deep-sea anoxic brine lake.</title>
        <authorList>
            <person name="Antunes A."/>
            <person name="Alam I."/>
            <person name="El Dorry H."/>
            <person name="Siam R."/>
            <person name="Robertson A."/>
            <person name="Bajic V.B."/>
            <person name="Stingl U."/>
        </authorList>
    </citation>
    <scope>NUCLEOTIDE SEQUENCE [LARGE SCALE GENOMIC DNA]</scope>
    <source>
        <strain evidence="3 4">SSD-17B</strain>
    </source>
</reference>
<keyword evidence="3" id="KW-0378">Hydrolase</keyword>